<name>A0A1M2W4W6_TRAPU</name>
<reference evidence="1 2" key="1">
    <citation type="submission" date="2016-10" db="EMBL/GenBank/DDBJ databases">
        <title>Genome sequence of the basidiomycete white-rot fungus Trametes pubescens.</title>
        <authorList>
            <person name="Makela M.R."/>
            <person name="Granchi Z."/>
            <person name="Peng M."/>
            <person name="De Vries R.P."/>
            <person name="Grigoriev I."/>
            <person name="Riley R."/>
            <person name="Hilden K."/>
        </authorList>
    </citation>
    <scope>NUCLEOTIDE SEQUENCE [LARGE SCALE GENOMIC DNA]</scope>
    <source>
        <strain evidence="1 2">FBCC735</strain>
    </source>
</reference>
<dbReference type="Proteomes" id="UP000184267">
    <property type="component" value="Unassembled WGS sequence"/>
</dbReference>
<sequence>MRVSERYLGDTGKLRECIRKGDEGVIWVDTGGIDVLPMAADRQTAEGGQYVRMCIDYFDVLHIRPGRTRDEPVPCEEMRPTPRSSE</sequence>
<evidence type="ECO:0000313" key="1">
    <source>
        <dbReference type="EMBL" id="OJT14914.1"/>
    </source>
</evidence>
<evidence type="ECO:0000313" key="2">
    <source>
        <dbReference type="Proteomes" id="UP000184267"/>
    </source>
</evidence>
<dbReference type="AlphaFoldDB" id="A0A1M2W4W6"/>
<organism evidence="1 2">
    <name type="scientific">Trametes pubescens</name>
    <name type="common">White-rot fungus</name>
    <dbReference type="NCBI Taxonomy" id="154538"/>
    <lineage>
        <taxon>Eukaryota</taxon>
        <taxon>Fungi</taxon>
        <taxon>Dikarya</taxon>
        <taxon>Basidiomycota</taxon>
        <taxon>Agaricomycotina</taxon>
        <taxon>Agaricomycetes</taxon>
        <taxon>Polyporales</taxon>
        <taxon>Polyporaceae</taxon>
        <taxon>Trametes</taxon>
    </lineage>
</organism>
<protein>
    <submittedName>
        <fullName evidence="1">Uncharacterized protein</fullName>
    </submittedName>
</protein>
<dbReference type="EMBL" id="MNAD01000219">
    <property type="protein sequence ID" value="OJT14914.1"/>
    <property type="molecule type" value="Genomic_DNA"/>
</dbReference>
<proteinExistence type="predicted"/>
<comment type="caution">
    <text evidence="1">The sequence shown here is derived from an EMBL/GenBank/DDBJ whole genome shotgun (WGS) entry which is preliminary data.</text>
</comment>
<accession>A0A1M2W4W6</accession>
<keyword evidence="2" id="KW-1185">Reference proteome</keyword>
<gene>
    <name evidence="1" type="ORF">TRAPUB_8537</name>
</gene>